<evidence type="ECO:0000313" key="1">
    <source>
        <dbReference type="EMBL" id="CAG5079851.1"/>
    </source>
</evidence>
<dbReference type="Pfam" id="PF14651">
    <property type="entry name" value="Lipocalin_7"/>
    <property type="match status" value="1"/>
</dbReference>
<reference evidence="1 2" key="1">
    <citation type="submission" date="2021-04" db="EMBL/GenBank/DDBJ databases">
        <authorList>
            <person name="Bliznina A."/>
        </authorList>
    </citation>
    <scope>NUCLEOTIDE SEQUENCE [LARGE SCALE GENOMIC DNA]</scope>
</reference>
<dbReference type="InterPro" id="IPR012674">
    <property type="entry name" value="Calycin"/>
</dbReference>
<accession>A0ABN7RNR3</accession>
<gene>
    <name evidence="1" type="ORF">OKIOD_LOCUS954</name>
</gene>
<sequence>MGKFAGTWQRTKVEGAEAFFKALNAPEDKLKRAAAAELTSVVKSDGKEIELTRTYTLAGESKSATTKVTVGAESEINGPLGGTHKVTVEADGDAVVCKTTDGAMSIRFEIVGEELVETFSAKGNTFKRWHKRA</sequence>
<keyword evidence="2" id="KW-1185">Reference proteome</keyword>
<dbReference type="CDD" id="cd00742">
    <property type="entry name" value="FABP"/>
    <property type="match status" value="1"/>
</dbReference>
<dbReference type="SUPFAM" id="SSF50814">
    <property type="entry name" value="Lipocalins"/>
    <property type="match status" value="1"/>
</dbReference>
<protein>
    <submittedName>
        <fullName evidence="1">Oidioi.mRNA.OKI2018_I69.PAR.g9396.t1.cds</fullName>
    </submittedName>
</protein>
<dbReference type="Gene3D" id="2.40.128.20">
    <property type="match status" value="1"/>
</dbReference>
<organism evidence="1 2">
    <name type="scientific">Oikopleura dioica</name>
    <name type="common">Tunicate</name>
    <dbReference type="NCBI Taxonomy" id="34765"/>
    <lineage>
        <taxon>Eukaryota</taxon>
        <taxon>Metazoa</taxon>
        <taxon>Chordata</taxon>
        <taxon>Tunicata</taxon>
        <taxon>Appendicularia</taxon>
        <taxon>Copelata</taxon>
        <taxon>Oikopleuridae</taxon>
        <taxon>Oikopleura</taxon>
    </lineage>
</organism>
<dbReference type="Proteomes" id="UP001158576">
    <property type="component" value="Chromosome PAR"/>
</dbReference>
<name>A0ABN7RNR3_OIKDI</name>
<evidence type="ECO:0000313" key="2">
    <source>
        <dbReference type="Proteomes" id="UP001158576"/>
    </source>
</evidence>
<dbReference type="EMBL" id="OU015568">
    <property type="protein sequence ID" value="CAG5079851.1"/>
    <property type="molecule type" value="Genomic_DNA"/>
</dbReference>
<proteinExistence type="predicted"/>